<dbReference type="Pfam" id="PF10292">
    <property type="entry name" value="7TM_GPCR_Srab"/>
    <property type="match status" value="1"/>
</dbReference>
<feature type="transmembrane region" description="Helical" evidence="5">
    <location>
        <begin position="193"/>
        <end position="214"/>
    </location>
</feature>
<feature type="transmembrane region" description="Helical" evidence="5">
    <location>
        <begin position="153"/>
        <end position="173"/>
    </location>
</feature>
<dbReference type="WBParaSite" id="MhA1_Contig558.frz3.gene14">
    <property type="protein sequence ID" value="MhA1_Contig558.frz3.gene14"/>
    <property type="gene ID" value="MhA1_Contig558.frz3.gene14"/>
</dbReference>
<evidence type="ECO:0000256" key="2">
    <source>
        <dbReference type="ARBA" id="ARBA00022692"/>
    </source>
</evidence>
<dbReference type="GO" id="GO:0016020">
    <property type="term" value="C:membrane"/>
    <property type="evidence" value="ECO:0007669"/>
    <property type="project" value="UniProtKB-SubCell"/>
</dbReference>
<accession>A0A1I8BT27</accession>
<evidence type="ECO:0000256" key="5">
    <source>
        <dbReference type="SAM" id="Phobius"/>
    </source>
</evidence>
<keyword evidence="3 5" id="KW-1133">Transmembrane helix</keyword>
<dbReference type="InterPro" id="IPR019408">
    <property type="entry name" value="7TM_GPCR_serpentine_rcpt_Srab"/>
</dbReference>
<keyword evidence="4 5" id="KW-0472">Membrane</keyword>
<evidence type="ECO:0000313" key="6">
    <source>
        <dbReference type="Proteomes" id="UP000095281"/>
    </source>
</evidence>
<sequence>MAFSFPPGPNYTETETKIFFAADILELAANSLLACPISTINFILILKTSILHPNLKLILLCQSLCIFIRGIGRTLLNIFRIYLNDVSTRGPYCLSITYMQSLYIRNCIMHVMVIERIIATFKSRNYEKNTSVLFHVVWITITISENIRTSKQLLPCIIMHLMNIILPGINIYLTNFKIYSGQFNQDFVEECLYIVTTIVSFFIELSMIIFHPFLKRDLLNYFQIFFGWCPHPSNNVSPSDTNDVSSTTEYRNIIKLQPMDLHGRPLISDKKGDEFSKEYFKQLTISWQ</sequence>
<feature type="transmembrane region" description="Helical" evidence="5">
    <location>
        <begin position="20"/>
        <end position="45"/>
    </location>
</feature>
<keyword evidence="6" id="KW-1185">Reference proteome</keyword>
<dbReference type="Proteomes" id="UP000095281">
    <property type="component" value="Unplaced"/>
</dbReference>
<dbReference type="AlphaFoldDB" id="A0A1I8BT27"/>
<evidence type="ECO:0000256" key="1">
    <source>
        <dbReference type="ARBA" id="ARBA00004141"/>
    </source>
</evidence>
<evidence type="ECO:0000313" key="7">
    <source>
        <dbReference type="WBParaSite" id="MhA1_Contig558.frz3.gene14"/>
    </source>
</evidence>
<evidence type="ECO:0000256" key="4">
    <source>
        <dbReference type="ARBA" id="ARBA00023136"/>
    </source>
</evidence>
<evidence type="ECO:0000256" key="3">
    <source>
        <dbReference type="ARBA" id="ARBA00022989"/>
    </source>
</evidence>
<name>A0A1I8BT27_MELHA</name>
<keyword evidence="2 5" id="KW-0812">Transmembrane</keyword>
<comment type="subcellular location">
    <subcellularLocation>
        <location evidence="1">Membrane</location>
        <topology evidence="1">Multi-pass membrane protein</topology>
    </subcellularLocation>
</comment>
<organism evidence="6 7">
    <name type="scientific">Meloidogyne hapla</name>
    <name type="common">Root-knot nematode worm</name>
    <dbReference type="NCBI Taxonomy" id="6305"/>
    <lineage>
        <taxon>Eukaryota</taxon>
        <taxon>Metazoa</taxon>
        <taxon>Ecdysozoa</taxon>
        <taxon>Nematoda</taxon>
        <taxon>Chromadorea</taxon>
        <taxon>Rhabditida</taxon>
        <taxon>Tylenchina</taxon>
        <taxon>Tylenchomorpha</taxon>
        <taxon>Tylenchoidea</taxon>
        <taxon>Meloidogynidae</taxon>
        <taxon>Meloidogyninae</taxon>
        <taxon>Meloidogyne</taxon>
    </lineage>
</organism>
<proteinExistence type="predicted"/>
<protein>
    <submittedName>
        <fullName evidence="7">G_PROTEIN_RECEP_F1_2 domain-containing protein</fullName>
    </submittedName>
</protein>
<reference evidence="7" key="1">
    <citation type="submission" date="2016-11" db="UniProtKB">
        <authorList>
            <consortium name="WormBaseParasite"/>
        </authorList>
    </citation>
    <scope>IDENTIFICATION</scope>
</reference>